<dbReference type="Proteomes" id="UP000825051">
    <property type="component" value="Chromosome"/>
</dbReference>
<evidence type="ECO:0000313" key="6">
    <source>
        <dbReference type="Proteomes" id="UP000825051"/>
    </source>
</evidence>
<accession>A0A8F9TYG9</accession>
<organism evidence="5 6">
    <name type="scientific">Horticoccus luteus</name>
    <dbReference type="NCBI Taxonomy" id="2862869"/>
    <lineage>
        <taxon>Bacteria</taxon>
        <taxon>Pseudomonadati</taxon>
        <taxon>Verrucomicrobiota</taxon>
        <taxon>Opitutia</taxon>
        <taxon>Opitutales</taxon>
        <taxon>Opitutaceae</taxon>
        <taxon>Horticoccus</taxon>
    </lineage>
</organism>
<proteinExistence type="inferred from homology"/>
<evidence type="ECO:0000256" key="1">
    <source>
        <dbReference type="ARBA" id="ARBA00006739"/>
    </source>
</evidence>
<gene>
    <name evidence="5" type="ORF">K0B96_04300</name>
</gene>
<dbReference type="RefSeq" id="WP_220164232.1">
    <property type="nucleotide sequence ID" value="NZ_CP080507.1"/>
</dbReference>
<dbReference type="GO" id="GO:0016757">
    <property type="term" value="F:glycosyltransferase activity"/>
    <property type="evidence" value="ECO:0007669"/>
    <property type="project" value="UniProtKB-KW"/>
</dbReference>
<dbReference type="EMBL" id="CP080507">
    <property type="protein sequence ID" value="QYM79847.1"/>
    <property type="molecule type" value="Genomic_DNA"/>
</dbReference>
<reference evidence="5" key="1">
    <citation type="submission" date="2021-08" db="EMBL/GenBank/DDBJ databases">
        <title>Genome of a novel bacterium of the phylum Verrucomicrobia, Oleiharenicola sp. KSB-15.</title>
        <authorList>
            <person name="Chung J.-H."/>
            <person name="Ahn J.-H."/>
            <person name="Yoon Y."/>
            <person name="Kim D.-Y."/>
            <person name="An S.-H."/>
            <person name="Park I."/>
            <person name="Yeon J."/>
        </authorList>
    </citation>
    <scope>NUCLEOTIDE SEQUENCE</scope>
    <source>
        <strain evidence="5">KSB-15</strain>
    </source>
</reference>
<dbReference type="CDD" id="cd00761">
    <property type="entry name" value="Glyco_tranf_GTA_type"/>
    <property type="match status" value="1"/>
</dbReference>
<keyword evidence="2 5" id="KW-0328">Glycosyltransferase</keyword>
<dbReference type="Gene3D" id="3.90.550.10">
    <property type="entry name" value="Spore Coat Polysaccharide Biosynthesis Protein SpsA, Chain A"/>
    <property type="match status" value="1"/>
</dbReference>
<keyword evidence="6" id="KW-1185">Reference proteome</keyword>
<evidence type="ECO:0000256" key="3">
    <source>
        <dbReference type="ARBA" id="ARBA00022679"/>
    </source>
</evidence>
<feature type="domain" description="Glycosyltransferase 2-like" evidence="4">
    <location>
        <begin position="6"/>
        <end position="108"/>
    </location>
</feature>
<sequence>MQPNLSIIVPHKNDPVRLESCLAGLSAQVESGDEIIVVDNGSGDHARAAAEGACWRMGARFFSCDRGGSYAARNVGIEQAKNDVFVFTDADCRPAAEFLPSYRAWFATKRAPAIAAGPVALVPRRGGRFNAWECIDRVYGFPQAEMVQRSGTAMTANLAVSRAAVEQWGAFDARLFSGGDVEFSRRVSSRVPGGMGWVPGATILHPTRATRGEHLRRMMRTHEGLERLARQAGAVGATKGTVWRAAIGRPSARWKQILHLADASLPAKAWALVCLADLRLARMRYKARLRRELDLGRLAREVN</sequence>
<protein>
    <submittedName>
        <fullName evidence="5">Glycosyltransferase</fullName>
        <ecNumber evidence="5">2.4.-.-</ecNumber>
    </submittedName>
</protein>
<evidence type="ECO:0000259" key="4">
    <source>
        <dbReference type="Pfam" id="PF00535"/>
    </source>
</evidence>
<dbReference type="InterPro" id="IPR001173">
    <property type="entry name" value="Glyco_trans_2-like"/>
</dbReference>
<dbReference type="PANTHER" id="PTHR43179:SF12">
    <property type="entry name" value="GALACTOFURANOSYLTRANSFERASE GLFT2"/>
    <property type="match status" value="1"/>
</dbReference>
<name>A0A8F9TYG9_9BACT</name>
<keyword evidence="3 5" id="KW-0808">Transferase</keyword>
<dbReference type="PANTHER" id="PTHR43179">
    <property type="entry name" value="RHAMNOSYLTRANSFERASE WBBL"/>
    <property type="match status" value="1"/>
</dbReference>
<dbReference type="AlphaFoldDB" id="A0A8F9TYG9"/>
<dbReference type="EC" id="2.4.-.-" evidence="5"/>
<dbReference type="SUPFAM" id="SSF53448">
    <property type="entry name" value="Nucleotide-diphospho-sugar transferases"/>
    <property type="match status" value="1"/>
</dbReference>
<dbReference type="InterPro" id="IPR029044">
    <property type="entry name" value="Nucleotide-diphossugar_trans"/>
</dbReference>
<dbReference type="KEGG" id="ole:K0B96_04300"/>
<dbReference type="Pfam" id="PF00535">
    <property type="entry name" value="Glycos_transf_2"/>
    <property type="match status" value="1"/>
</dbReference>
<evidence type="ECO:0000256" key="2">
    <source>
        <dbReference type="ARBA" id="ARBA00022676"/>
    </source>
</evidence>
<comment type="similarity">
    <text evidence="1">Belongs to the glycosyltransferase 2 family.</text>
</comment>
<evidence type="ECO:0000313" key="5">
    <source>
        <dbReference type="EMBL" id="QYM79847.1"/>
    </source>
</evidence>